<gene>
    <name evidence="9" type="ORF">TCAL_06192</name>
</gene>
<proteinExistence type="predicted"/>
<evidence type="ECO:0000256" key="5">
    <source>
        <dbReference type="ARBA" id="ARBA00023242"/>
    </source>
</evidence>
<evidence type="ECO:0000256" key="4">
    <source>
        <dbReference type="ARBA" id="ARBA00022833"/>
    </source>
</evidence>
<accession>A0A553NTL5</accession>
<keyword evidence="10" id="KW-1185">Reference proteome</keyword>
<evidence type="ECO:0000256" key="1">
    <source>
        <dbReference type="ARBA" id="ARBA00004123"/>
    </source>
</evidence>
<dbReference type="InterPro" id="IPR003656">
    <property type="entry name" value="Znf_BED"/>
</dbReference>
<comment type="caution">
    <text evidence="9">The sequence shown here is derived from an EMBL/GenBank/DDBJ whole genome shotgun (WGS) entry which is preliminary data.</text>
</comment>
<evidence type="ECO:0000256" key="2">
    <source>
        <dbReference type="ARBA" id="ARBA00022723"/>
    </source>
</evidence>
<comment type="subcellular location">
    <subcellularLocation>
        <location evidence="1">Nucleus</location>
    </subcellularLocation>
</comment>
<dbReference type="PROSITE" id="PS00028">
    <property type="entry name" value="ZINC_FINGER_C2H2_1"/>
    <property type="match status" value="2"/>
</dbReference>
<sequence length="431" mass="45188">MGRKKKKQSKPWCWYCNREFDDEKILIQHQKAKHFKCHICHKKLYTGPGLSIHCMQVHKETIDKVPNSQPNRGNIEIEIYGMEGIPQEDLQEHERNKGGQSHSLSSGLVLNANTHSIIIGFAGNNDDEDGPEAKRAKSDSPASGLAPTPPVVGPAGPLGGMVVPGLPGMAPRPPFGVSGIPPGWGAPAMPVSSPTTYASHPTGPNGARPLFPSAAGGGAASSSGSKPTFPAYGDTNGEKKPAMIATTTATTRIVHPPEDISLEERRAKMPKYAPPVSSVSAVSTSQQAQHLHHQAQLPVSSQHLMSGAMMNASIAAPPMGMQTLPMTSQAVTGAPMMANPFLMGRPGIPHQMGGMPPQMFQPPPMLGGPQLVRQPFPAAMVGPAMSAMGPAMSAMGLPAMSFAALGMPPASAAAAMVQTPFGLMGTAPRFR</sequence>
<keyword evidence="2" id="KW-0479">Metal-binding</keyword>
<dbReference type="PROSITE" id="PS50808">
    <property type="entry name" value="ZF_BED"/>
    <property type="match status" value="1"/>
</dbReference>
<feature type="region of interest" description="Disordered" evidence="7">
    <location>
        <begin position="194"/>
        <end position="239"/>
    </location>
</feature>
<evidence type="ECO:0000256" key="3">
    <source>
        <dbReference type="ARBA" id="ARBA00022771"/>
    </source>
</evidence>
<evidence type="ECO:0000256" key="6">
    <source>
        <dbReference type="PROSITE-ProRule" id="PRU00027"/>
    </source>
</evidence>
<keyword evidence="4" id="KW-0862">Zinc</keyword>
<keyword evidence="3 6" id="KW-0863">Zinc-finger</keyword>
<name>A0A553NTL5_TIGCA</name>
<dbReference type="PANTHER" id="PTHR23215">
    <property type="entry name" value="ZINC FINGER PROTEIN 207"/>
    <property type="match status" value="1"/>
</dbReference>
<keyword evidence="5" id="KW-0539">Nucleus</keyword>
<dbReference type="OMA" id="YQRRQTD"/>
<dbReference type="PANTHER" id="PTHR23215:SF0">
    <property type="entry name" value="BUB3-INTERACTING AND GLEBS MOTIF-CONTAINING PROTEIN ZNF207"/>
    <property type="match status" value="1"/>
</dbReference>
<dbReference type="Proteomes" id="UP000318571">
    <property type="component" value="Chromosome 1"/>
</dbReference>
<dbReference type="GO" id="GO:0005634">
    <property type="term" value="C:nucleus"/>
    <property type="evidence" value="ECO:0007669"/>
    <property type="project" value="UniProtKB-SubCell"/>
</dbReference>
<dbReference type="STRING" id="6832.A0A553NTL5"/>
<feature type="domain" description="BED-type" evidence="8">
    <location>
        <begin position="6"/>
        <end position="65"/>
    </location>
</feature>
<feature type="region of interest" description="Disordered" evidence="7">
    <location>
        <begin position="121"/>
        <end position="156"/>
    </location>
</feature>
<evidence type="ECO:0000313" key="9">
    <source>
        <dbReference type="EMBL" id="TRY68774.1"/>
    </source>
</evidence>
<dbReference type="GO" id="GO:0003677">
    <property type="term" value="F:DNA binding"/>
    <property type="evidence" value="ECO:0007669"/>
    <property type="project" value="InterPro"/>
</dbReference>
<dbReference type="EMBL" id="VCGU01000010">
    <property type="protein sequence ID" value="TRY68774.1"/>
    <property type="molecule type" value="Genomic_DNA"/>
</dbReference>
<evidence type="ECO:0000256" key="7">
    <source>
        <dbReference type="SAM" id="MobiDB-lite"/>
    </source>
</evidence>
<dbReference type="CDD" id="cd20908">
    <property type="entry name" value="SUF4-like"/>
    <property type="match status" value="1"/>
</dbReference>
<dbReference type="SMART" id="SM00355">
    <property type="entry name" value="ZnF_C2H2"/>
    <property type="match status" value="2"/>
</dbReference>
<dbReference type="InterPro" id="IPR013087">
    <property type="entry name" value="Znf_C2H2_type"/>
</dbReference>
<dbReference type="AlphaFoldDB" id="A0A553NTL5"/>
<dbReference type="GO" id="GO:0008270">
    <property type="term" value="F:zinc ion binding"/>
    <property type="evidence" value="ECO:0007669"/>
    <property type="project" value="UniProtKB-KW"/>
</dbReference>
<protein>
    <recommendedName>
        <fullName evidence="8">BED-type domain-containing protein</fullName>
    </recommendedName>
</protein>
<evidence type="ECO:0000259" key="8">
    <source>
        <dbReference type="PROSITE" id="PS50808"/>
    </source>
</evidence>
<evidence type="ECO:0000313" key="10">
    <source>
        <dbReference type="Proteomes" id="UP000318571"/>
    </source>
</evidence>
<reference evidence="9 10" key="1">
    <citation type="journal article" date="2018" name="Nat. Ecol. Evol.">
        <title>Genomic signatures of mitonuclear coevolution across populations of Tigriopus californicus.</title>
        <authorList>
            <person name="Barreto F.S."/>
            <person name="Watson E.T."/>
            <person name="Lima T.G."/>
            <person name="Willett C.S."/>
            <person name="Edmands S."/>
            <person name="Li W."/>
            <person name="Burton R.S."/>
        </authorList>
    </citation>
    <scope>NUCLEOTIDE SEQUENCE [LARGE SCALE GENOMIC DNA]</scope>
    <source>
        <strain evidence="9 10">San Diego</strain>
    </source>
</reference>
<organism evidence="9 10">
    <name type="scientific">Tigriopus californicus</name>
    <name type="common">Marine copepod</name>
    <dbReference type="NCBI Taxonomy" id="6832"/>
    <lineage>
        <taxon>Eukaryota</taxon>
        <taxon>Metazoa</taxon>
        <taxon>Ecdysozoa</taxon>
        <taxon>Arthropoda</taxon>
        <taxon>Crustacea</taxon>
        <taxon>Multicrustacea</taxon>
        <taxon>Hexanauplia</taxon>
        <taxon>Copepoda</taxon>
        <taxon>Harpacticoida</taxon>
        <taxon>Harpacticidae</taxon>
        <taxon>Tigriopus</taxon>
    </lineage>
</organism>